<reference evidence="3 4" key="1">
    <citation type="submission" date="2024-02" db="EMBL/GenBank/DDBJ databases">
        <authorList>
            <person name="Chen Y."/>
            <person name="Shah S."/>
            <person name="Dougan E. K."/>
            <person name="Thang M."/>
            <person name="Chan C."/>
        </authorList>
    </citation>
    <scope>NUCLEOTIDE SEQUENCE [LARGE SCALE GENOMIC DNA]</scope>
</reference>
<keyword evidence="2" id="KW-0472">Membrane</keyword>
<evidence type="ECO:0000256" key="1">
    <source>
        <dbReference type="SAM" id="MobiDB-lite"/>
    </source>
</evidence>
<dbReference type="Proteomes" id="UP001642464">
    <property type="component" value="Unassembled WGS sequence"/>
</dbReference>
<keyword evidence="2" id="KW-1133">Transmembrane helix</keyword>
<feature type="transmembrane region" description="Helical" evidence="2">
    <location>
        <begin position="259"/>
        <end position="284"/>
    </location>
</feature>
<feature type="transmembrane region" description="Helical" evidence="2">
    <location>
        <begin position="568"/>
        <end position="590"/>
    </location>
</feature>
<name>A0ABP0Q8U3_9DINO</name>
<organism evidence="3 4">
    <name type="scientific">Durusdinium trenchii</name>
    <dbReference type="NCBI Taxonomy" id="1381693"/>
    <lineage>
        <taxon>Eukaryota</taxon>
        <taxon>Sar</taxon>
        <taxon>Alveolata</taxon>
        <taxon>Dinophyceae</taxon>
        <taxon>Suessiales</taxon>
        <taxon>Symbiodiniaceae</taxon>
        <taxon>Durusdinium</taxon>
    </lineage>
</organism>
<comment type="caution">
    <text evidence="3">The sequence shown here is derived from an EMBL/GenBank/DDBJ whole genome shotgun (WGS) entry which is preliminary data.</text>
</comment>
<accession>A0ABP0Q8U3</accession>
<feature type="transmembrane region" description="Helical" evidence="2">
    <location>
        <begin position="396"/>
        <end position="415"/>
    </location>
</feature>
<feature type="transmembrane region" description="Helical" evidence="2">
    <location>
        <begin position="183"/>
        <end position="205"/>
    </location>
</feature>
<keyword evidence="4" id="KW-1185">Reference proteome</keyword>
<evidence type="ECO:0000313" key="3">
    <source>
        <dbReference type="EMBL" id="CAK9084098.1"/>
    </source>
</evidence>
<proteinExistence type="predicted"/>
<feature type="region of interest" description="Disordered" evidence="1">
    <location>
        <begin position="500"/>
        <end position="519"/>
    </location>
</feature>
<evidence type="ECO:0000256" key="2">
    <source>
        <dbReference type="SAM" id="Phobius"/>
    </source>
</evidence>
<feature type="transmembrane region" description="Helical" evidence="2">
    <location>
        <begin position="212"/>
        <end position="229"/>
    </location>
</feature>
<keyword evidence="2" id="KW-0812">Transmembrane</keyword>
<dbReference type="EMBL" id="CAXAMM010039130">
    <property type="protein sequence ID" value="CAK9084098.1"/>
    <property type="molecule type" value="Genomic_DNA"/>
</dbReference>
<evidence type="ECO:0000313" key="4">
    <source>
        <dbReference type="Proteomes" id="UP001642464"/>
    </source>
</evidence>
<feature type="transmembrane region" description="Helical" evidence="2">
    <location>
        <begin position="144"/>
        <end position="163"/>
    </location>
</feature>
<protein>
    <submittedName>
        <fullName evidence="3">Uncharacterized protein</fullName>
    </submittedName>
</protein>
<gene>
    <name evidence="3" type="ORF">SCF082_LOCUS39902</name>
</gene>
<feature type="compositionally biased region" description="Low complexity" evidence="1">
    <location>
        <begin position="508"/>
        <end position="517"/>
    </location>
</feature>
<sequence length="621" mass="67723">MTLDAQRFKDHCLIIVGPGGDADQVLAKRRLDAGGENDDRVTMKSMEDGRTEDYFTWQPPSTKMKVSSFAKELGGKPRTFWTKRGPDGVELQDGQLLTITAGIDGKPRHVVVDVDKQRANTMDVEVSNLELKAFGTFTWKSTRMAIFISVIFHALKISISIALEKEAAPTLPWTRNLLSGLDWATMTGSVVVTEVCCYTMAGVPATDQMHKFMVIITVGTMLALSYLQLSEFTIFNIGSGTPGSALLAPFDVDSRLYRVLFGAIALIYASLLTAGWTFAAAVVLPLATAFGETGCIIAARRAYNYLVHSKKVNGQGHLVGDQLLIPGPAIAGAVLSGGYSWVPTSCLSLLLNISARLGWSRFALIQLTKFTFGGPTAMKLFAPTGWSKYHDEMKVYCGYFRFVFILALCMGRAIMHGVNGIDGPGAPTFNLSVTILIPSILLAEILEDEIVTRGLLPVNPAGPGLLKANVTGDNADPAQLITLEYVPNVPADPWRMAELDQTGRRSRNSSLSRTSISDTDALERKKMQKTVSLGISESYAWARLRKRLGQPRSLNSSPALHGLCEIPFMIHLSFINVVACMTMSLVGMLLSNGYIRGLCLQPFEGPDRILGLLWWEAPFPC</sequence>